<dbReference type="AlphaFoldDB" id="A0A7G7BL06"/>
<organism evidence="2 3">
    <name type="scientific">Streptomyces finlayi</name>
    <dbReference type="NCBI Taxonomy" id="67296"/>
    <lineage>
        <taxon>Bacteria</taxon>
        <taxon>Bacillati</taxon>
        <taxon>Actinomycetota</taxon>
        <taxon>Actinomycetes</taxon>
        <taxon>Kitasatosporales</taxon>
        <taxon>Streptomycetaceae</taxon>
        <taxon>Streptomyces</taxon>
    </lineage>
</organism>
<evidence type="ECO:0000256" key="1">
    <source>
        <dbReference type="SAM" id="MobiDB-lite"/>
    </source>
</evidence>
<protein>
    <recommendedName>
        <fullName evidence="4">WbqC family protein</fullName>
    </recommendedName>
</protein>
<feature type="region of interest" description="Disordered" evidence="1">
    <location>
        <begin position="1"/>
        <end position="20"/>
    </location>
</feature>
<evidence type="ECO:0000313" key="2">
    <source>
        <dbReference type="EMBL" id="QNE76021.1"/>
    </source>
</evidence>
<gene>
    <name evidence="2" type="ORF">F0344_16555</name>
</gene>
<dbReference type="InterPro" id="IPR014985">
    <property type="entry name" value="WbqC"/>
</dbReference>
<dbReference type="EMBL" id="CP045702">
    <property type="protein sequence ID" value="QNE76021.1"/>
    <property type="molecule type" value="Genomic_DNA"/>
</dbReference>
<keyword evidence="3" id="KW-1185">Reference proteome</keyword>
<reference evidence="3" key="1">
    <citation type="submission" date="2019-10" db="EMBL/GenBank/DDBJ databases">
        <title>Antimicrobial potential of Antarctic Bacteria.</title>
        <authorList>
            <person name="Benaud N."/>
            <person name="Edwards R.J."/>
            <person name="Ferrari B.C."/>
        </authorList>
    </citation>
    <scope>NUCLEOTIDE SEQUENCE [LARGE SCALE GENOMIC DNA]</scope>
    <source>
        <strain evidence="3">NBSH44</strain>
    </source>
</reference>
<dbReference type="KEGG" id="sfiy:F0344_16555"/>
<name>A0A7G7BL06_9ACTN</name>
<dbReference type="RefSeq" id="WP_185299517.1">
    <property type="nucleotide sequence ID" value="NZ_CP045702.1"/>
</dbReference>
<accession>A0A7G7BL06</accession>
<sequence length="264" mass="28538">MERTNPSSTTASPAASSLPDLPEPGGLCAIHQPNLFPRLTTLAKLFAAEYWIVLDDVQFSRRDYQHRARLGALDEPDRRQWLTIPTHLPHGRQTLIRDTLISDPGLARRKTAGMLRQHYGASPHWPALAQALDPVLDAFGSGRTATVAEISTRALLSLLGWQGKILVSSDLPSRPGRSQRLTDLCAITGARAYLCGTGGMTYLASAPFAAEGISVLPFQPPMTDIWLSGRSLSSLWALAALGPQEVAARMQWLAFGHGLVEAAA</sequence>
<proteinExistence type="predicted"/>
<dbReference type="Proteomes" id="UP000515307">
    <property type="component" value="Chromosome"/>
</dbReference>
<feature type="compositionally biased region" description="Low complexity" evidence="1">
    <location>
        <begin position="1"/>
        <end position="17"/>
    </location>
</feature>
<evidence type="ECO:0008006" key="4">
    <source>
        <dbReference type="Google" id="ProtNLM"/>
    </source>
</evidence>
<dbReference type="Pfam" id="PF08889">
    <property type="entry name" value="WbqC"/>
    <property type="match status" value="1"/>
</dbReference>
<evidence type="ECO:0000313" key="3">
    <source>
        <dbReference type="Proteomes" id="UP000515307"/>
    </source>
</evidence>